<evidence type="ECO:0000256" key="6">
    <source>
        <dbReference type="ARBA" id="ARBA00022840"/>
    </source>
</evidence>
<dbReference type="InterPro" id="IPR027417">
    <property type="entry name" value="P-loop_NTPase"/>
</dbReference>
<dbReference type="PANTHER" id="PTHR42855">
    <property type="entry name" value="ABC TRANSPORTER ATP-BINDING SUBUNIT"/>
    <property type="match status" value="1"/>
</dbReference>
<dbReference type="InterPro" id="IPR032524">
    <property type="entry name" value="ABC_tran_C"/>
</dbReference>
<dbReference type="PANTHER" id="PTHR42855:SF1">
    <property type="entry name" value="ABC TRANSPORTER DOMAIN-CONTAINING PROTEIN"/>
    <property type="match status" value="1"/>
</dbReference>
<evidence type="ECO:0000256" key="12">
    <source>
        <dbReference type="SAM" id="MobiDB-lite"/>
    </source>
</evidence>
<dbReference type="GO" id="GO:0005737">
    <property type="term" value="C:cytoplasm"/>
    <property type="evidence" value="ECO:0007669"/>
    <property type="project" value="UniProtKB-SubCell"/>
</dbReference>
<dbReference type="InterPro" id="IPR017871">
    <property type="entry name" value="ABC_transporter-like_CS"/>
</dbReference>
<dbReference type="HAMAP" id="MF_00848">
    <property type="entry name" value="Uup"/>
    <property type="match status" value="1"/>
</dbReference>
<dbReference type="RefSeq" id="WP_142904033.1">
    <property type="nucleotide sequence ID" value="NZ_ML660091.1"/>
</dbReference>
<gene>
    <name evidence="11" type="primary">uup</name>
    <name evidence="14" type="ORF">FKG94_09790</name>
</gene>
<dbReference type="InterPro" id="IPR037118">
    <property type="entry name" value="Val-tRNA_synth_C_sf"/>
</dbReference>
<keyword evidence="3 11" id="KW-0547">Nucleotide-binding</keyword>
<evidence type="ECO:0000256" key="9">
    <source>
        <dbReference type="ARBA" id="ARBA00049360"/>
    </source>
</evidence>
<dbReference type="Gene3D" id="3.40.50.300">
    <property type="entry name" value="P-loop containing nucleotide triphosphate hydrolases"/>
    <property type="match status" value="2"/>
</dbReference>
<organism evidence="14 15">
    <name type="scientific">Exilibacterium tricleocarpae</name>
    <dbReference type="NCBI Taxonomy" id="2591008"/>
    <lineage>
        <taxon>Bacteria</taxon>
        <taxon>Pseudomonadati</taxon>
        <taxon>Pseudomonadota</taxon>
        <taxon>Gammaproteobacteria</taxon>
        <taxon>Cellvibrionales</taxon>
        <taxon>Cellvibrionaceae</taxon>
        <taxon>Exilibacterium</taxon>
    </lineage>
</organism>
<keyword evidence="4 11" id="KW-0227">DNA damage</keyword>
<dbReference type="PROSITE" id="PS50893">
    <property type="entry name" value="ABC_TRANSPORTER_2"/>
    <property type="match status" value="2"/>
</dbReference>
<dbReference type="GO" id="GO:0005524">
    <property type="term" value="F:ATP binding"/>
    <property type="evidence" value="ECO:0007669"/>
    <property type="project" value="UniProtKB-UniRule"/>
</dbReference>
<dbReference type="Proteomes" id="UP000319732">
    <property type="component" value="Unassembled WGS sequence"/>
</dbReference>
<dbReference type="InterPro" id="IPR051309">
    <property type="entry name" value="ABCF_ATPase"/>
</dbReference>
<evidence type="ECO:0000256" key="8">
    <source>
        <dbReference type="ARBA" id="ARBA00023204"/>
    </source>
</evidence>
<dbReference type="InterPro" id="IPR043686">
    <property type="entry name" value="Uup"/>
</dbReference>
<evidence type="ECO:0000256" key="5">
    <source>
        <dbReference type="ARBA" id="ARBA00022801"/>
    </source>
</evidence>
<feature type="binding site" evidence="11">
    <location>
        <begin position="36"/>
        <end position="43"/>
    </location>
    <ligand>
        <name>ATP</name>
        <dbReference type="ChEBI" id="CHEBI:30616"/>
        <label>1</label>
    </ligand>
</feature>
<protein>
    <recommendedName>
        <fullName evidence="11">ATP-binding protein Uup</fullName>
        <ecNumber evidence="11">3.6.1.-</ecNumber>
    </recommendedName>
</protein>
<dbReference type="GO" id="GO:0003677">
    <property type="term" value="F:DNA binding"/>
    <property type="evidence" value="ECO:0007669"/>
    <property type="project" value="UniProtKB-UniRule"/>
</dbReference>
<dbReference type="AlphaFoldDB" id="A0A545TVZ7"/>
<evidence type="ECO:0000256" key="2">
    <source>
        <dbReference type="ARBA" id="ARBA00022737"/>
    </source>
</evidence>
<evidence type="ECO:0000313" key="15">
    <source>
        <dbReference type="Proteomes" id="UP000319732"/>
    </source>
</evidence>
<accession>A0A545TVZ7</accession>
<proteinExistence type="inferred from homology"/>
<evidence type="ECO:0000256" key="4">
    <source>
        <dbReference type="ARBA" id="ARBA00022763"/>
    </source>
</evidence>
<feature type="region of interest" description="Disordered" evidence="12">
    <location>
        <begin position="527"/>
        <end position="555"/>
    </location>
</feature>
<dbReference type="InterPro" id="IPR032781">
    <property type="entry name" value="ABC_tran_Xtn"/>
</dbReference>
<dbReference type="PROSITE" id="PS00211">
    <property type="entry name" value="ABC_TRANSPORTER_1"/>
    <property type="match status" value="2"/>
</dbReference>
<dbReference type="Gene3D" id="1.10.287.380">
    <property type="entry name" value="Valyl-tRNA synthetase, C-terminal domain"/>
    <property type="match status" value="1"/>
</dbReference>
<dbReference type="Pfam" id="PF12848">
    <property type="entry name" value="ABC_tran_Xtn"/>
    <property type="match status" value="1"/>
</dbReference>
<dbReference type="SMART" id="SM00382">
    <property type="entry name" value="AAA"/>
    <property type="match status" value="2"/>
</dbReference>
<keyword evidence="6 11" id="KW-0067">ATP-binding</keyword>
<comment type="subcellular location">
    <subcellularLocation>
        <location evidence="11">Cytoplasm</location>
    </subcellularLocation>
    <text evidence="11">Associates with ribosomes.</text>
</comment>
<keyword evidence="11" id="KW-0175">Coiled coil</keyword>
<keyword evidence="15" id="KW-1185">Reference proteome</keyword>
<evidence type="ECO:0000256" key="7">
    <source>
        <dbReference type="ARBA" id="ARBA00023125"/>
    </source>
</evidence>
<comment type="similarity">
    <text evidence="10 11">Belongs to the ABC transporter superfamily. ABCF family. Uup subfamily.</text>
</comment>
<comment type="function">
    <text evidence="11">Probably plays a role in ribosome assembly or function. May be involved in resolution of branched DNA intermediates that result from template switching in postreplication gaps. Binds DNA and has ATPase activity.</text>
</comment>
<keyword evidence="7 11" id="KW-0238">DNA-binding</keyword>
<dbReference type="EC" id="3.6.1.-" evidence="11"/>
<feature type="coiled-coil region" evidence="11">
    <location>
        <begin position="560"/>
        <end position="587"/>
    </location>
</feature>
<dbReference type="GO" id="GO:0016887">
    <property type="term" value="F:ATP hydrolysis activity"/>
    <property type="evidence" value="ECO:0007669"/>
    <property type="project" value="UniProtKB-UniRule"/>
</dbReference>
<comment type="catalytic activity">
    <reaction evidence="9 11">
        <text>ATP + H2O = ADP + phosphate + H(+)</text>
        <dbReference type="Rhea" id="RHEA:13065"/>
        <dbReference type="ChEBI" id="CHEBI:15377"/>
        <dbReference type="ChEBI" id="CHEBI:15378"/>
        <dbReference type="ChEBI" id="CHEBI:30616"/>
        <dbReference type="ChEBI" id="CHEBI:43474"/>
        <dbReference type="ChEBI" id="CHEBI:456216"/>
    </reaction>
</comment>
<dbReference type="GO" id="GO:0006281">
    <property type="term" value="P:DNA repair"/>
    <property type="evidence" value="ECO:0007669"/>
    <property type="project" value="UniProtKB-KW"/>
</dbReference>
<feature type="binding site" evidence="11">
    <location>
        <begin position="348"/>
        <end position="355"/>
    </location>
    <ligand>
        <name>ATP</name>
        <dbReference type="ChEBI" id="CHEBI:30616"/>
        <label>2</label>
    </ligand>
</feature>
<evidence type="ECO:0000259" key="13">
    <source>
        <dbReference type="PROSITE" id="PS50893"/>
    </source>
</evidence>
<dbReference type="SUPFAM" id="SSF52540">
    <property type="entry name" value="P-loop containing nucleoside triphosphate hydrolases"/>
    <property type="match status" value="2"/>
</dbReference>
<keyword evidence="5 11" id="KW-0378">Hydrolase</keyword>
<feature type="domain" description="ABC transporter" evidence="13">
    <location>
        <begin position="316"/>
        <end position="534"/>
    </location>
</feature>
<dbReference type="CDD" id="cd03221">
    <property type="entry name" value="ABCF_EF-3"/>
    <property type="match status" value="2"/>
</dbReference>
<keyword evidence="2 11" id="KW-0677">Repeat</keyword>
<dbReference type="GO" id="GO:0043022">
    <property type="term" value="F:ribosome binding"/>
    <property type="evidence" value="ECO:0007669"/>
    <property type="project" value="UniProtKB-UniRule"/>
</dbReference>
<evidence type="ECO:0000256" key="1">
    <source>
        <dbReference type="ARBA" id="ARBA00022490"/>
    </source>
</evidence>
<evidence type="ECO:0000256" key="3">
    <source>
        <dbReference type="ARBA" id="ARBA00022741"/>
    </source>
</evidence>
<keyword evidence="1 11" id="KW-0963">Cytoplasm</keyword>
<sequence length="632" mass="70032">MSLISIENGHLNYGEQVLLDGVDLNIEKGRRLCILGRNGAGKTSLLKVIDGELELDDGSLRRSGSLRVARLEQALPPADGTSVYDAVAAGIPEVGDLLARYQHLAGAADAASLRRLGELQQALDHAGGWALQQRVETTLSRLALPAERTMEQLSGGWRRRVALARTLVAEPDVLLLDEPTNHLDIAAIEWLEQQLQNFAGALVFITHDRNLLAALATDIAELDRGHLRLWRGDYRSFLDYRARQLAEEERHNQLFDKRLAQEETWIRQGIKARRTRNEGRVRALKKMRETLRQRRGQVGNARLRLSDAEASGKLVVEMSGVSFAWQGAPVVADFSALVLRGDRIALVGPNGAGKTTLLKLMLGQLQPQAGQVRRGSGLEVAYFDQLREQLALDKSAADNVAEGREQITLDGKTRHIISYLNDFLFSGERARTPVRALSGGERNRVLLAKLFSKPSNLLVLDEPTNDLDVETLELLEEVLSNYNGTVLLVSHDRAFMDNVVTSTFAFEGEGRVRQYVGGYDDWLRQGGGWNSGEEDSGRRRSDPRAENPAAGGAKKAKKLSYKLQRELDRLPAQIETLEQELSRLQEAIAAPAFYQQPHAETSRALQQLADGEAALNQLYERWELLEAGSSAD</sequence>
<dbReference type="FunFam" id="3.40.50.300:FF:000309">
    <property type="entry name" value="ABC transporter ATP-binding protein"/>
    <property type="match status" value="1"/>
</dbReference>
<dbReference type="InterPro" id="IPR003593">
    <property type="entry name" value="AAA+_ATPase"/>
</dbReference>
<name>A0A545TVZ7_9GAMM</name>
<reference evidence="14 15" key="1">
    <citation type="submission" date="2019-06" db="EMBL/GenBank/DDBJ databases">
        <title>Whole genome sequence for Cellvibrionaceae sp. R142.</title>
        <authorList>
            <person name="Wang G."/>
        </authorList>
    </citation>
    <scope>NUCLEOTIDE SEQUENCE [LARGE SCALE GENOMIC DNA]</scope>
    <source>
        <strain evidence="14 15">R142</strain>
    </source>
</reference>
<dbReference type="InterPro" id="IPR003439">
    <property type="entry name" value="ABC_transporter-like_ATP-bd"/>
</dbReference>
<comment type="caution">
    <text evidence="14">The sequence shown here is derived from an EMBL/GenBank/DDBJ whole genome shotgun (WGS) entry which is preliminary data.</text>
</comment>
<evidence type="ECO:0000256" key="11">
    <source>
        <dbReference type="HAMAP-Rule" id="MF_00848"/>
    </source>
</evidence>
<dbReference type="Pfam" id="PF00005">
    <property type="entry name" value="ABC_tran"/>
    <property type="match status" value="2"/>
</dbReference>
<evidence type="ECO:0000313" key="14">
    <source>
        <dbReference type="EMBL" id="TQV81372.1"/>
    </source>
</evidence>
<dbReference type="EMBL" id="VHSG01000008">
    <property type="protein sequence ID" value="TQV81372.1"/>
    <property type="molecule type" value="Genomic_DNA"/>
</dbReference>
<feature type="domain" description="ABC transporter" evidence="13">
    <location>
        <begin position="4"/>
        <end position="249"/>
    </location>
</feature>
<dbReference type="OrthoDB" id="9762051at2"/>
<feature type="compositionally biased region" description="Basic and acidic residues" evidence="12">
    <location>
        <begin position="535"/>
        <end position="545"/>
    </location>
</feature>
<keyword evidence="8 11" id="KW-0234">DNA repair</keyword>
<evidence type="ECO:0000256" key="10">
    <source>
        <dbReference type="ARBA" id="ARBA00061478"/>
    </source>
</evidence>
<dbReference type="FunFam" id="3.40.50.300:FF:000011">
    <property type="entry name" value="Putative ABC transporter ATP-binding component"/>
    <property type="match status" value="1"/>
</dbReference>
<dbReference type="Pfam" id="PF16326">
    <property type="entry name" value="ABC_tran_CTD"/>
    <property type="match status" value="1"/>
</dbReference>